<keyword evidence="2" id="KW-1185">Reference proteome</keyword>
<dbReference type="AlphaFoldDB" id="A0A4S8KIG5"/>
<evidence type="ECO:0000313" key="2">
    <source>
        <dbReference type="Proteomes" id="UP000297245"/>
    </source>
</evidence>
<dbReference type="Proteomes" id="UP000297245">
    <property type="component" value="Unassembled WGS sequence"/>
</dbReference>
<protein>
    <submittedName>
        <fullName evidence="1">Uncharacterized protein</fullName>
    </submittedName>
</protein>
<evidence type="ECO:0000313" key="1">
    <source>
        <dbReference type="EMBL" id="THU75207.1"/>
    </source>
</evidence>
<sequence length="71" mass="7183">MVHPSFFVYEYFEDFGIPSDSSISGNQKSAGGTGAGGTGAGTGGYAGTGGCAGTSNMYYNVEIFINHVCAV</sequence>
<organism evidence="1 2">
    <name type="scientific">Dendrothele bispora (strain CBS 962.96)</name>
    <dbReference type="NCBI Taxonomy" id="1314807"/>
    <lineage>
        <taxon>Eukaryota</taxon>
        <taxon>Fungi</taxon>
        <taxon>Dikarya</taxon>
        <taxon>Basidiomycota</taxon>
        <taxon>Agaricomycotina</taxon>
        <taxon>Agaricomycetes</taxon>
        <taxon>Agaricomycetidae</taxon>
        <taxon>Agaricales</taxon>
        <taxon>Agaricales incertae sedis</taxon>
        <taxon>Dendrothele</taxon>
    </lineage>
</organism>
<dbReference type="EMBL" id="ML182670">
    <property type="protein sequence ID" value="THU75207.1"/>
    <property type="molecule type" value="Genomic_DNA"/>
</dbReference>
<gene>
    <name evidence="1" type="ORF">K435DRAFT_881371</name>
</gene>
<accession>A0A4S8KIG5</accession>
<reference evidence="1 2" key="1">
    <citation type="journal article" date="2019" name="Nat. Ecol. Evol.">
        <title>Megaphylogeny resolves global patterns of mushroom evolution.</title>
        <authorList>
            <person name="Varga T."/>
            <person name="Krizsan K."/>
            <person name="Foldi C."/>
            <person name="Dima B."/>
            <person name="Sanchez-Garcia M."/>
            <person name="Sanchez-Ramirez S."/>
            <person name="Szollosi G.J."/>
            <person name="Szarkandi J.G."/>
            <person name="Papp V."/>
            <person name="Albert L."/>
            <person name="Andreopoulos W."/>
            <person name="Angelini C."/>
            <person name="Antonin V."/>
            <person name="Barry K.W."/>
            <person name="Bougher N.L."/>
            <person name="Buchanan P."/>
            <person name="Buyck B."/>
            <person name="Bense V."/>
            <person name="Catcheside P."/>
            <person name="Chovatia M."/>
            <person name="Cooper J."/>
            <person name="Damon W."/>
            <person name="Desjardin D."/>
            <person name="Finy P."/>
            <person name="Geml J."/>
            <person name="Haridas S."/>
            <person name="Hughes K."/>
            <person name="Justo A."/>
            <person name="Karasinski D."/>
            <person name="Kautmanova I."/>
            <person name="Kiss B."/>
            <person name="Kocsube S."/>
            <person name="Kotiranta H."/>
            <person name="LaButti K.M."/>
            <person name="Lechner B.E."/>
            <person name="Liimatainen K."/>
            <person name="Lipzen A."/>
            <person name="Lukacs Z."/>
            <person name="Mihaltcheva S."/>
            <person name="Morgado L.N."/>
            <person name="Niskanen T."/>
            <person name="Noordeloos M.E."/>
            <person name="Ohm R.A."/>
            <person name="Ortiz-Santana B."/>
            <person name="Ovrebo C."/>
            <person name="Racz N."/>
            <person name="Riley R."/>
            <person name="Savchenko A."/>
            <person name="Shiryaev A."/>
            <person name="Soop K."/>
            <person name="Spirin V."/>
            <person name="Szebenyi C."/>
            <person name="Tomsovsky M."/>
            <person name="Tulloss R.E."/>
            <person name="Uehling J."/>
            <person name="Grigoriev I.V."/>
            <person name="Vagvolgyi C."/>
            <person name="Papp T."/>
            <person name="Martin F.M."/>
            <person name="Miettinen O."/>
            <person name="Hibbett D.S."/>
            <person name="Nagy L.G."/>
        </authorList>
    </citation>
    <scope>NUCLEOTIDE SEQUENCE [LARGE SCALE GENOMIC DNA]</scope>
    <source>
        <strain evidence="1 2">CBS 962.96</strain>
    </source>
</reference>
<name>A0A4S8KIG5_DENBC</name>
<proteinExistence type="predicted"/>